<dbReference type="Proteomes" id="UP000284706">
    <property type="component" value="Unassembled WGS sequence"/>
</dbReference>
<evidence type="ECO:0000313" key="6">
    <source>
        <dbReference type="EMBL" id="PPR01961.1"/>
    </source>
</evidence>
<proteinExistence type="predicted"/>
<dbReference type="EMBL" id="NHYE01000885">
    <property type="protein sequence ID" value="PPR01961.1"/>
    <property type="molecule type" value="Genomic_DNA"/>
</dbReference>
<gene>
    <name evidence="6" type="ORF">CVT26_008743</name>
</gene>
<dbReference type="Pfam" id="PF01753">
    <property type="entry name" value="zf-MYND"/>
    <property type="match status" value="1"/>
</dbReference>
<evidence type="ECO:0000256" key="2">
    <source>
        <dbReference type="ARBA" id="ARBA00022771"/>
    </source>
</evidence>
<dbReference type="InParanoid" id="A0A409YG36"/>
<keyword evidence="1" id="KW-0479">Metal-binding</keyword>
<feature type="domain" description="MYND-type" evidence="5">
    <location>
        <begin position="442"/>
        <end position="485"/>
    </location>
</feature>
<dbReference type="PROSITE" id="PS50865">
    <property type="entry name" value="ZF_MYND_2"/>
    <property type="match status" value="1"/>
</dbReference>
<keyword evidence="7" id="KW-1185">Reference proteome</keyword>
<keyword evidence="3" id="KW-0862">Zinc</keyword>
<name>A0A409YG36_9AGAR</name>
<dbReference type="InterPro" id="IPR002893">
    <property type="entry name" value="Znf_MYND"/>
</dbReference>
<organism evidence="6 7">
    <name type="scientific">Gymnopilus dilepis</name>
    <dbReference type="NCBI Taxonomy" id="231916"/>
    <lineage>
        <taxon>Eukaryota</taxon>
        <taxon>Fungi</taxon>
        <taxon>Dikarya</taxon>
        <taxon>Basidiomycota</taxon>
        <taxon>Agaricomycotina</taxon>
        <taxon>Agaricomycetes</taxon>
        <taxon>Agaricomycetidae</taxon>
        <taxon>Agaricales</taxon>
        <taxon>Agaricineae</taxon>
        <taxon>Hymenogastraceae</taxon>
        <taxon>Gymnopilus</taxon>
    </lineage>
</organism>
<evidence type="ECO:0000256" key="3">
    <source>
        <dbReference type="ARBA" id="ARBA00022833"/>
    </source>
</evidence>
<dbReference type="Gene3D" id="6.10.140.2220">
    <property type="match status" value="1"/>
</dbReference>
<sequence>MAHVHHTIQAPLQISDCDCQGEDCPTYVSRQRLARLGPRLAVETAAKEPPDSMYMNELVNDTLVDPRYRQYGVSTLYIRQILEGRSFPNLKRHWEKPVMGIINVFAGIFKARPEQPQDTAIRRELYASYHAIIDVIWKDFGYLTPIGETADFRRRGVSKMIAWFLRDDPPMKLEMYEPKTVKLVLQCWLATPPDSPTLKDIVTTVTMMFSPRDHLGNSPPPEYLHTAFSAFKISTFVSQINFILKNKNMDKESLCREISAITEFAKDPFLPHLLDAKVHKQVIAAVRKQLKASVEDANTKELLTECGLFIQWESTHTMAIFTELLGNTYMVEVGVEALKLAHKSQTYNAEIWCAFFEQIEHSMTCERREACDYHATPEFLHAARSSLERVAQPTMIALFPQNGVRSGSKMKYLLLWKGLVSLLGITEETIRERYRADRKCCNLSCPTRNSGAQIVKKSTCVQCKAVFYCDRECQRSDWFIHKTECQRLAATFVE</sequence>
<evidence type="ECO:0000259" key="5">
    <source>
        <dbReference type="PROSITE" id="PS50865"/>
    </source>
</evidence>
<comment type="caution">
    <text evidence="6">The sequence shown here is derived from an EMBL/GenBank/DDBJ whole genome shotgun (WGS) entry which is preliminary data.</text>
</comment>
<evidence type="ECO:0000256" key="4">
    <source>
        <dbReference type="PROSITE-ProRule" id="PRU00134"/>
    </source>
</evidence>
<dbReference type="OrthoDB" id="2945538at2759"/>
<reference evidence="6 7" key="1">
    <citation type="journal article" date="2018" name="Evol. Lett.">
        <title>Horizontal gene cluster transfer increased hallucinogenic mushroom diversity.</title>
        <authorList>
            <person name="Reynolds H.T."/>
            <person name="Vijayakumar V."/>
            <person name="Gluck-Thaler E."/>
            <person name="Korotkin H.B."/>
            <person name="Matheny P.B."/>
            <person name="Slot J.C."/>
        </authorList>
    </citation>
    <scope>NUCLEOTIDE SEQUENCE [LARGE SCALE GENOMIC DNA]</scope>
    <source>
        <strain evidence="6 7">SRW20</strain>
    </source>
</reference>
<dbReference type="STRING" id="231916.A0A409YG36"/>
<dbReference type="SUPFAM" id="SSF144232">
    <property type="entry name" value="HIT/MYND zinc finger-like"/>
    <property type="match status" value="1"/>
</dbReference>
<dbReference type="GO" id="GO:0008270">
    <property type="term" value="F:zinc ion binding"/>
    <property type="evidence" value="ECO:0007669"/>
    <property type="project" value="UniProtKB-KW"/>
</dbReference>
<evidence type="ECO:0000256" key="1">
    <source>
        <dbReference type="ARBA" id="ARBA00022723"/>
    </source>
</evidence>
<protein>
    <recommendedName>
        <fullName evidence="5">MYND-type domain-containing protein</fullName>
    </recommendedName>
</protein>
<accession>A0A409YG36</accession>
<evidence type="ECO:0000313" key="7">
    <source>
        <dbReference type="Proteomes" id="UP000284706"/>
    </source>
</evidence>
<keyword evidence="2 4" id="KW-0863">Zinc-finger</keyword>
<dbReference type="AlphaFoldDB" id="A0A409YG36"/>